<protein>
    <submittedName>
        <fullName evidence="1">Uncharacterized protein</fullName>
    </submittedName>
</protein>
<organism evidence="1 2">
    <name type="scientific">Candidatus Thiothrix anitrata</name>
    <dbReference type="NCBI Taxonomy" id="2823902"/>
    <lineage>
        <taxon>Bacteria</taxon>
        <taxon>Pseudomonadati</taxon>
        <taxon>Pseudomonadota</taxon>
        <taxon>Gammaproteobacteria</taxon>
        <taxon>Thiotrichales</taxon>
        <taxon>Thiotrichaceae</taxon>
        <taxon>Thiothrix</taxon>
    </lineage>
</organism>
<sequence length="60" mass="6511">MQPKSAMVIAVAGNNEPRCMVDFPLPSISELELQAVRFALSMVTNTGITPLPRFFTCATP</sequence>
<dbReference type="Proteomes" id="UP000672027">
    <property type="component" value="Chromosome"/>
</dbReference>
<name>A0ABX7X832_9GAMM</name>
<proteinExistence type="predicted"/>
<reference evidence="1 2" key="1">
    <citation type="submission" date="2021-04" db="EMBL/GenBank/DDBJ databases">
        <title>Genomics, taxonomy and metabolism of representatives of sulfur bacteria of the genus Thiothrix: Thiothrix fructosivorans QT, Thiothrix unzii A1T and three new species, Thiothrix subterranea sp. nov., Thiothrix litoralis sp. nov. and 'Candidatus Thiothrix anitrata' sp. nov.</title>
        <authorList>
            <person name="Ravin N.V."/>
            <person name="Smolyakov D."/>
            <person name="Rudenko T.S."/>
            <person name="Mardanov A.V."/>
            <person name="Beletsky A.V."/>
            <person name="Markov N.D."/>
            <person name="Fomenkov A.I."/>
            <person name="Roberts R.J."/>
            <person name="Karnachuk O.V."/>
            <person name="Novikov A."/>
            <person name="Grabovich M.Y."/>
        </authorList>
    </citation>
    <scope>NUCLEOTIDE SEQUENCE [LARGE SCALE GENOMIC DNA]</scope>
    <source>
        <strain evidence="1 2">A52</strain>
    </source>
</reference>
<gene>
    <name evidence="1" type="ORF">J8380_05640</name>
</gene>
<evidence type="ECO:0000313" key="1">
    <source>
        <dbReference type="EMBL" id="QTR51044.1"/>
    </source>
</evidence>
<accession>A0ABX7X832</accession>
<dbReference type="EMBL" id="CP072800">
    <property type="protein sequence ID" value="QTR51044.1"/>
    <property type="molecule type" value="Genomic_DNA"/>
</dbReference>
<dbReference type="RefSeq" id="WP_210229108.1">
    <property type="nucleotide sequence ID" value="NZ_CP072800.1"/>
</dbReference>
<keyword evidence="2" id="KW-1185">Reference proteome</keyword>
<evidence type="ECO:0000313" key="2">
    <source>
        <dbReference type="Proteomes" id="UP000672027"/>
    </source>
</evidence>